<dbReference type="PROSITE" id="PS50067">
    <property type="entry name" value="KINESIN_MOTOR_2"/>
    <property type="match status" value="1"/>
</dbReference>
<evidence type="ECO:0000313" key="14">
    <source>
        <dbReference type="Proteomes" id="UP000694843"/>
    </source>
</evidence>
<gene>
    <name evidence="15" type="primary">LOC108666823</name>
</gene>
<dbReference type="GO" id="GO:0003777">
    <property type="term" value="F:microtubule motor activity"/>
    <property type="evidence" value="ECO:0007669"/>
    <property type="project" value="InterPro"/>
</dbReference>
<evidence type="ECO:0000259" key="13">
    <source>
        <dbReference type="PROSITE" id="PS50067"/>
    </source>
</evidence>
<dbReference type="InterPro" id="IPR036961">
    <property type="entry name" value="Kinesin_motor_dom_sf"/>
</dbReference>
<evidence type="ECO:0000256" key="3">
    <source>
        <dbReference type="ARBA" id="ARBA00022701"/>
    </source>
</evidence>
<dbReference type="PROSITE" id="PS00411">
    <property type="entry name" value="KINESIN_MOTOR_1"/>
    <property type="match status" value="1"/>
</dbReference>
<evidence type="ECO:0000256" key="2">
    <source>
        <dbReference type="ARBA" id="ARBA00022490"/>
    </source>
</evidence>
<dbReference type="OrthoDB" id="3176171at2759"/>
<evidence type="ECO:0000256" key="1">
    <source>
        <dbReference type="ARBA" id="ARBA00004647"/>
    </source>
</evidence>
<dbReference type="FunFam" id="3.40.850.10:FF:000012">
    <property type="entry name" value="Kinesin-like protein"/>
    <property type="match status" value="1"/>
</dbReference>
<feature type="compositionally biased region" description="Low complexity" evidence="12">
    <location>
        <begin position="294"/>
        <end position="316"/>
    </location>
</feature>
<dbReference type="Gene3D" id="3.40.850.10">
    <property type="entry name" value="Kinesin motor domain"/>
    <property type="match status" value="1"/>
</dbReference>
<dbReference type="PRINTS" id="PR00380">
    <property type="entry name" value="KINESINHEAVY"/>
</dbReference>
<evidence type="ECO:0000256" key="5">
    <source>
        <dbReference type="ARBA" id="ARBA00022829"/>
    </source>
</evidence>
<keyword evidence="14" id="KW-1185">Reference proteome</keyword>
<evidence type="ECO:0000313" key="15">
    <source>
        <dbReference type="RefSeq" id="XP_047736882.1"/>
    </source>
</evidence>
<dbReference type="PANTHER" id="PTHR47971">
    <property type="entry name" value="KINESIN-RELATED PROTEIN 6"/>
    <property type="match status" value="1"/>
</dbReference>
<feature type="binding site" evidence="10">
    <location>
        <begin position="563"/>
        <end position="570"/>
    </location>
    <ligand>
        <name>ATP</name>
        <dbReference type="ChEBI" id="CHEBI:30616"/>
    </ligand>
</feature>
<dbReference type="RefSeq" id="XP_047736882.1">
    <property type="nucleotide sequence ID" value="XM_047880926.1"/>
</dbReference>
<sequence>MGNKKNRRLSYVISSSARLSAPRLPHRLSSVPIITECDANNNKQEKENGRRKSSTGSLTYGSGGSCWTIGNRSNGYKKKPRANLGVKTPAGCNSNIWSQLIEQTRALDYDVLGSRFSSKEDSKKINLGARKNINCRDVGEDDPVINMANLNSSNVNSSVCDTDSPVMVVVDESLHGKLIYKSGESVPIYHIKENLYTTASGKVYCIDDGVMYFVGVGPPPTFVGADGSAVETAVDGQNAAAVPSGKSRSRKQKYNRKPSNGSTQNSDPLRPVVNGVPRHINPVPNSNQTKPKFPGKLKPGSGKSSRRSSSAASRLSGVDHSRNTQPGRVKDANAPRQSYLCGRSNVSQQNGAGSKVTTLPQPALSIENITANAATVSKGATQNWRKLSGSVETKGLARRRSTNVSSVVKEVDRIQRNREERRLKQALQKEEKEALMNIDPNNPNWEFQSMIREFRQTLEFRTLRDGDALEEHQITVAVRKRPLNKKEITKKEVDVVTIPKKDTLVVHEPRTKVDLTKYLDNQNFRFDYAFDDTCSNELVYKYTARPLVCTIFEGGMATCFAYGQTGSGKTHTMGGEFLGKSQDVSKGIYAMAARDVFSYLTSKKFGHLNLQVSASFFEIYSGKVFDLLNGKNKLRVLEDGKQVVQVVGLVERVCQSPADVLQLIQVGSSARTSGQTAANNQSSRSHAVFQIILRNTDRVDRAAGVQNYRLHGKFSLIDLAGNERGADTSSANRQTRMESAEINKSLLALKECIRALGKRGAHLPFRASKLTQVLRDSFIGEKSKTCMIAMISPGLSSCEHTLNTLRYADRVKELGTGDAGEDGVPKASVDDYDPEANGSALADYSRLASFNEGEMSAEQQVFQVAMSAVQEAEEEVVELHGQYFAHRDNMDKMLIPLYQMTNEIDYDVDAYAQQLEGVVNENTEWWQQLKERVANLRRQLEEEEKIHNQHVPKHKGTNH</sequence>
<feature type="domain" description="Kinesin motor" evidence="13">
    <location>
        <begin position="473"/>
        <end position="814"/>
    </location>
</feature>
<keyword evidence="7 10" id="KW-0505">Motor protein</keyword>
<feature type="compositionally biased region" description="Polar residues" evidence="12">
    <location>
        <begin position="257"/>
        <end position="267"/>
    </location>
</feature>
<feature type="region of interest" description="Disordered" evidence="12">
    <location>
        <begin position="39"/>
        <end position="59"/>
    </location>
</feature>
<reference evidence="15" key="1">
    <citation type="submission" date="2025-08" db="UniProtKB">
        <authorList>
            <consortium name="RefSeq"/>
        </authorList>
    </citation>
    <scope>IDENTIFICATION</scope>
    <source>
        <tissue evidence="15">Whole organism</tissue>
    </source>
</reference>
<keyword evidence="5" id="KW-0159">Chromosome partition</keyword>
<dbReference type="InterPro" id="IPR001752">
    <property type="entry name" value="Kinesin_motor_dom"/>
</dbReference>
<dbReference type="CDD" id="cd01367">
    <property type="entry name" value="KISc_KIF2_like"/>
    <property type="match status" value="1"/>
</dbReference>
<dbReference type="InterPro" id="IPR027417">
    <property type="entry name" value="P-loop_NTPase"/>
</dbReference>
<dbReference type="GO" id="GO:0007019">
    <property type="term" value="P:microtubule depolymerization"/>
    <property type="evidence" value="ECO:0007669"/>
    <property type="project" value="TreeGrafter"/>
</dbReference>
<dbReference type="GeneID" id="108666823"/>
<evidence type="ECO:0000256" key="6">
    <source>
        <dbReference type="ARBA" id="ARBA00022840"/>
    </source>
</evidence>
<proteinExistence type="inferred from homology"/>
<dbReference type="SMART" id="SM00129">
    <property type="entry name" value="KISc"/>
    <property type="match status" value="1"/>
</dbReference>
<dbReference type="GO" id="GO:0005524">
    <property type="term" value="F:ATP binding"/>
    <property type="evidence" value="ECO:0007669"/>
    <property type="project" value="UniProtKB-UniRule"/>
</dbReference>
<dbReference type="AlphaFoldDB" id="A0A979FK10"/>
<comment type="similarity">
    <text evidence="9">Belongs to the TRAFAC class myosin-kinesin ATPase superfamily. Kinesin family. KIN-13 subfamily.</text>
</comment>
<name>A0A979FK10_HYAAZ</name>
<keyword evidence="4 10" id="KW-0547">Nucleotide-binding</keyword>
<accession>A0A979FK10</accession>
<feature type="compositionally biased region" description="Basic and acidic residues" evidence="12">
    <location>
        <begin position="317"/>
        <end position="333"/>
    </location>
</feature>
<evidence type="ECO:0000256" key="4">
    <source>
        <dbReference type="ARBA" id="ARBA00022741"/>
    </source>
</evidence>
<feature type="region of interest" description="Disordered" evidence="12">
    <location>
        <begin position="236"/>
        <end position="336"/>
    </location>
</feature>
<dbReference type="PANTHER" id="PTHR47971:SF8">
    <property type="entry name" value="KINESIN-LIKE PROTEIN"/>
    <property type="match status" value="1"/>
</dbReference>
<comment type="subcellular location">
    <subcellularLocation>
        <location evidence="1">Cytoplasm</location>
        <location evidence="1">Cytoskeleton</location>
        <location evidence="1">Spindle pole</location>
    </subcellularLocation>
</comment>
<dbReference type="SUPFAM" id="SSF52540">
    <property type="entry name" value="P-loop containing nucleoside triphosphate hydrolases"/>
    <property type="match status" value="1"/>
</dbReference>
<dbReference type="GO" id="GO:0005828">
    <property type="term" value="C:kinetochore microtubule"/>
    <property type="evidence" value="ECO:0007669"/>
    <property type="project" value="UniProtKB-ARBA"/>
</dbReference>
<evidence type="ECO:0000256" key="11">
    <source>
        <dbReference type="RuleBase" id="RU000394"/>
    </source>
</evidence>
<evidence type="ECO:0000256" key="7">
    <source>
        <dbReference type="ARBA" id="ARBA00023175"/>
    </source>
</evidence>
<evidence type="ECO:0000256" key="10">
    <source>
        <dbReference type="PROSITE-ProRule" id="PRU00283"/>
    </source>
</evidence>
<dbReference type="GO" id="GO:0007059">
    <property type="term" value="P:chromosome segregation"/>
    <property type="evidence" value="ECO:0007669"/>
    <property type="project" value="UniProtKB-KW"/>
</dbReference>
<evidence type="ECO:0000256" key="12">
    <source>
        <dbReference type="SAM" id="MobiDB-lite"/>
    </source>
</evidence>
<keyword evidence="6 10" id="KW-0067">ATP-binding</keyword>
<dbReference type="InterPro" id="IPR019821">
    <property type="entry name" value="Kinesin_motor_CS"/>
</dbReference>
<feature type="compositionally biased region" description="Basic residues" evidence="12">
    <location>
        <begin position="247"/>
        <end position="256"/>
    </location>
</feature>
<evidence type="ECO:0000256" key="8">
    <source>
        <dbReference type="ARBA" id="ARBA00023212"/>
    </source>
</evidence>
<dbReference type="InterPro" id="IPR027640">
    <property type="entry name" value="Kinesin-like_fam"/>
</dbReference>
<dbReference type="Pfam" id="PF00225">
    <property type="entry name" value="Kinesin"/>
    <property type="match status" value="1"/>
</dbReference>
<keyword evidence="2" id="KW-0963">Cytoplasm</keyword>
<keyword evidence="8" id="KW-0206">Cytoskeleton</keyword>
<evidence type="ECO:0000256" key="9">
    <source>
        <dbReference type="ARBA" id="ARBA00061030"/>
    </source>
</evidence>
<dbReference type="Proteomes" id="UP000694843">
    <property type="component" value="Unplaced"/>
</dbReference>
<dbReference type="GO" id="GO:0007018">
    <property type="term" value="P:microtubule-based movement"/>
    <property type="evidence" value="ECO:0007669"/>
    <property type="project" value="InterPro"/>
</dbReference>
<keyword evidence="3 11" id="KW-0493">Microtubule</keyword>
<dbReference type="GO" id="GO:0000922">
    <property type="term" value="C:spindle pole"/>
    <property type="evidence" value="ECO:0007669"/>
    <property type="project" value="UniProtKB-SubCell"/>
</dbReference>
<protein>
    <recommendedName>
        <fullName evidence="11">Kinesin-like protein</fullName>
    </recommendedName>
</protein>
<organism evidence="14 15">
    <name type="scientific">Hyalella azteca</name>
    <name type="common">Amphipod</name>
    <dbReference type="NCBI Taxonomy" id="294128"/>
    <lineage>
        <taxon>Eukaryota</taxon>
        <taxon>Metazoa</taxon>
        <taxon>Ecdysozoa</taxon>
        <taxon>Arthropoda</taxon>
        <taxon>Crustacea</taxon>
        <taxon>Multicrustacea</taxon>
        <taxon>Malacostraca</taxon>
        <taxon>Eumalacostraca</taxon>
        <taxon>Peracarida</taxon>
        <taxon>Amphipoda</taxon>
        <taxon>Senticaudata</taxon>
        <taxon>Talitrida</taxon>
        <taxon>Talitroidea</taxon>
        <taxon>Hyalellidae</taxon>
        <taxon>Hyalella</taxon>
    </lineage>
</organism>
<dbReference type="GO" id="GO:0008017">
    <property type="term" value="F:microtubule binding"/>
    <property type="evidence" value="ECO:0007669"/>
    <property type="project" value="InterPro"/>
</dbReference>